<evidence type="ECO:0000313" key="4">
    <source>
        <dbReference type="Proteomes" id="UP000608522"/>
    </source>
</evidence>
<dbReference type="InterPro" id="IPR046675">
    <property type="entry name" value="DUF6545"/>
</dbReference>
<feature type="transmembrane region" description="Helical" evidence="1">
    <location>
        <begin position="230"/>
        <end position="250"/>
    </location>
</feature>
<keyword evidence="1" id="KW-0472">Membrane</keyword>
<feature type="transmembrane region" description="Helical" evidence="1">
    <location>
        <begin position="106"/>
        <end position="126"/>
    </location>
</feature>
<comment type="caution">
    <text evidence="3">The sequence shown here is derived from an EMBL/GenBank/DDBJ whole genome shotgun (WGS) entry which is preliminary data.</text>
</comment>
<keyword evidence="1" id="KW-0812">Transmembrane</keyword>
<dbReference type="Pfam" id="PF20182">
    <property type="entry name" value="DUF6545"/>
    <property type="match status" value="1"/>
</dbReference>
<protein>
    <recommendedName>
        <fullName evidence="2">DUF6545 domain-containing protein</fullName>
    </recommendedName>
</protein>
<keyword evidence="4" id="KW-1185">Reference proteome</keyword>
<evidence type="ECO:0000256" key="1">
    <source>
        <dbReference type="SAM" id="Phobius"/>
    </source>
</evidence>
<proteinExistence type="predicted"/>
<reference evidence="4" key="1">
    <citation type="submission" date="2023-07" db="EMBL/GenBank/DDBJ databases">
        <title>Whole genome shotgun sequence of Streptomyces spororaveus NBRC 15456.</title>
        <authorList>
            <person name="Komaki H."/>
            <person name="Tamura T."/>
        </authorList>
    </citation>
    <scope>NUCLEOTIDE SEQUENCE [LARGE SCALE GENOMIC DNA]</scope>
    <source>
        <strain evidence="4">NBRC 15456</strain>
    </source>
</reference>
<feature type="transmembrane region" description="Helical" evidence="1">
    <location>
        <begin position="6"/>
        <end position="23"/>
    </location>
</feature>
<keyword evidence="1" id="KW-1133">Transmembrane helix</keyword>
<name>A0ABQ3T9W9_9ACTN</name>
<evidence type="ECO:0000259" key="2">
    <source>
        <dbReference type="Pfam" id="PF20182"/>
    </source>
</evidence>
<feature type="transmembrane region" description="Helical" evidence="1">
    <location>
        <begin position="75"/>
        <end position="94"/>
    </location>
</feature>
<gene>
    <name evidence="3" type="ORF">Sspor_27370</name>
</gene>
<dbReference type="EMBL" id="BNED01000005">
    <property type="protein sequence ID" value="GHI77176.1"/>
    <property type="molecule type" value="Genomic_DNA"/>
</dbReference>
<organism evidence="3 4">
    <name type="scientific">Streptomyces spororaveus</name>
    <dbReference type="NCBI Taxonomy" id="284039"/>
    <lineage>
        <taxon>Bacteria</taxon>
        <taxon>Bacillati</taxon>
        <taxon>Actinomycetota</taxon>
        <taxon>Actinomycetes</taxon>
        <taxon>Kitasatosporales</taxon>
        <taxon>Streptomycetaceae</taxon>
        <taxon>Streptomyces</taxon>
    </lineage>
</organism>
<feature type="transmembrane region" description="Helical" evidence="1">
    <location>
        <begin position="146"/>
        <end position="170"/>
    </location>
</feature>
<feature type="transmembrane region" description="Helical" evidence="1">
    <location>
        <begin position="190"/>
        <end position="210"/>
    </location>
</feature>
<sequence>MTSAPGNLGFYLSGSVLLLIGASKLPALIRRPHDMLLRAACLLLFTGGCNMLLAAPESIVQLNRLSGTANLAAPVVYATTTAFSGASLLLIINWRPAPPRQTRRASRLCVSAYGLVVLAVFLLYGAGSTPVEQVALFDVYYANTPYIREMIVTYLVAQGVAMMVACSLCWRWSREVHGSLRAGLRTLAPAYLIIVCYVAMRLVAVAARWSGHNLDFLVDQVSPRLAAPSAALGAVGFLLPLAGPPVATAARSVRQLWQLAPLWRALQDVSTPGAVRATLPWWRTPPAMLLTGRKTALYDAILALTPHCDPAVRESAHRAALRRGDDASSAEVTADAAMILVARERQAADAEQPPDGTPRSPWHARDLVPLSLALASPVVRDIHRQFAPSEKAAHHA</sequence>
<evidence type="ECO:0000313" key="3">
    <source>
        <dbReference type="EMBL" id="GHI77176.1"/>
    </source>
</evidence>
<feature type="transmembrane region" description="Helical" evidence="1">
    <location>
        <begin position="35"/>
        <end position="55"/>
    </location>
</feature>
<dbReference type="RefSeq" id="WP_202199282.1">
    <property type="nucleotide sequence ID" value="NZ_BAAATO010000005.1"/>
</dbReference>
<dbReference type="Proteomes" id="UP000608522">
    <property type="component" value="Unassembled WGS sequence"/>
</dbReference>
<feature type="domain" description="DUF6545" evidence="2">
    <location>
        <begin position="251"/>
        <end position="358"/>
    </location>
</feature>
<accession>A0ABQ3T9W9</accession>